<sequence>GSLWENLADESNVKYAREAFADREIMSDGSLCPRNIEGSVITDKKLIAKRSLDIVLNKKVQSFDGDYVNVDADTICLHGDTKGAVEIANVVFNNLKKNDIDIVPMCEIL</sequence>
<feature type="non-terminal residue" evidence="1">
    <location>
        <position position="1"/>
    </location>
</feature>
<name>A0A382ZIX7_9ZZZZ</name>
<dbReference type="InterPro" id="IPR011330">
    <property type="entry name" value="Glyco_hydro/deAcase_b/a-brl"/>
</dbReference>
<reference evidence="1" key="1">
    <citation type="submission" date="2018-05" db="EMBL/GenBank/DDBJ databases">
        <authorList>
            <person name="Lanie J.A."/>
            <person name="Ng W.-L."/>
            <person name="Kazmierczak K.M."/>
            <person name="Andrzejewski T.M."/>
            <person name="Davidsen T.M."/>
            <person name="Wayne K.J."/>
            <person name="Tettelin H."/>
            <person name="Glass J.I."/>
            <person name="Rusch D."/>
            <person name="Podicherti R."/>
            <person name="Tsui H.-C.T."/>
            <person name="Winkler M.E."/>
        </authorList>
    </citation>
    <scope>NUCLEOTIDE SEQUENCE</scope>
</reference>
<dbReference type="InterPro" id="IPR005501">
    <property type="entry name" value="LamB/YcsF/PxpA-like"/>
</dbReference>
<dbReference type="AlphaFoldDB" id="A0A382ZIX7"/>
<proteinExistence type="predicted"/>
<gene>
    <name evidence="1" type="ORF">METZ01_LOCUS448265</name>
</gene>
<accession>A0A382ZIX7</accession>
<dbReference type="GO" id="GO:0005975">
    <property type="term" value="P:carbohydrate metabolic process"/>
    <property type="evidence" value="ECO:0007669"/>
    <property type="project" value="InterPro"/>
</dbReference>
<dbReference type="Pfam" id="PF03746">
    <property type="entry name" value="LamB_YcsF"/>
    <property type="match status" value="1"/>
</dbReference>
<dbReference type="PANTHER" id="PTHR30292:SF0">
    <property type="entry name" value="5-OXOPROLINASE SUBUNIT A"/>
    <property type="match status" value="1"/>
</dbReference>
<organism evidence="1">
    <name type="scientific">marine metagenome</name>
    <dbReference type="NCBI Taxonomy" id="408172"/>
    <lineage>
        <taxon>unclassified sequences</taxon>
        <taxon>metagenomes</taxon>
        <taxon>ecological metagenomes</taxon>
    </lineage>
</organism>
<evidence type="ECO:0008006" key="2">
    <source>
        <dbReference type="Google" id="ProtNLM"/>
    </source>
</evidence>
<dbReference type="SUPFAM" id="SSF88713">
    <property type="entry name" value="Glycoside hydrolase/deacetylase"/>
    <property type="match status" value="1"/>
</dbReference>
<dbReference type="EMBL" id="UINC01184275">
    <property type="protein sequence ID" value="SVD95411.1"/>
    <property type="molecule type" value="Genomic_DNA"/>
</dbReference>
<dbReference type="Gene3D" id="3.20.20.370">
    <property type="entry name" value="Glycoside hydrolase/deacetylase"/>
    <property type="match status" value="1"/>
</dbReference>
<protein>
    <recommendedName>
        <fullName evidence="2">LamB/YcsF family protein</fullName>
    </recommendedName>
</protein>
<dbReference type="PANTHER" id="PTHR30292">
    <property type="entry name" value="UNCHARACTERIZED PROTEIN YBGL-RELATED"/>
    <property type="match status" value="1"/>
</dbReference>
<evidence type="ECO:0000313" key="1">
    <source>
        <dbReference type="EMBL" id="SVD95411.1"/>
    </source>
</evidence>